<gene>
    <name evidence="2" type="ORF">M378DRAFT_182104</name>
</gene>
<dbReference type="HOGENOM" id="CLU_1776971_0_0_1"/>
<sequence>MAALEAQMLQLQRKKKEEVEKREWEEQEHREKEEAEKKRLEEEKAKWEAEEKREQEGKKERAKGTPAASDTSLRKRKRMAVELPATPTAEPGAVKLRKPVPGGTCDRCGKLKTSCTHKAAKADPRVKSCDECKKRKTACQYEGIGQ</sequence>
<dbReference type="InParanoid" id="A0A0C2SPI3"/>
<evidence type="ECO:0000256" key="1">
    <source>
        <dbReference type="SAM" id="MobiDB-lite"/>
    </source>
</evidence>
<feature type="region of interest" description="Disordered" evidence="1">
    <location>
        <begin position="82"/>
        <end position="101"/>
    </location>
</feature>
<reference evidence="2 3" key="1">
    <citation type="submission" date="2014-04" db="EMBL/GenBank/DDBJ databases">
        <title>Evolutionary Origins and Diversification of the Mycorrhizal Mutualists.</title>
        <authorList>
            <consortium name="DOE Joint Genome Institute"/>
            <consortium name="Mycorrhizal Genomics Consortium"/>
            <person name="Kohler A."/>
            <person name="Kuo A."/>
            <person name="Nagy L.G."/>
            <person name="Floudas D."/>
            <person name="Copeland A."/>
            <person name="Barry K.W."/>
            <person name="Cichocki N."/>
            <person name="Veneault-Fourrey C."/>
            <person name="LaButti K."/>
            <person name="Lindquist E.A."/>
            <person name="Lipzen A."/>
            <person name="Lundell T."/>
            <person name="Morin E."/>
            <person name="Murat C."/>
            <person name="Riley R."/>
            <person name="Ohm R."/>
            <person name="Sun H."/>
            <person name="Tunlid A."/>
            <person name="Henrissat B."/>
            <person name="Grigoriev I.V."/>
            <person name="Hibbett D.S."/>
            <person name="Martin F."/>
        </authorList>
    </citation>
    <scope>NUCLEOTIDE SEQUENCE [LARGE SCALE GENOMIC DNA]</scope>
    <source>
        <strain evidence="2 3">Koide BX008</strain>
    </source>
</reference>
<evidence type="ECO:0000313" key="2">
    <source>
        <dbReference type="EMBL" id="KIL55909.1"/>
    </source>
</evidence>
<name>A0A0C2SPI3_AMAMK</name>
<feature type="compositionally biased region" description="Basic and acidic residues" evidence="1">
    <location>
        <begin position="15"/>
        <end position="63"/>
    </location>
</feature>
<dbReference type="Proteomes" id="UP000054549">
    <property type="component" value="Unassembled WGS sequence"/>
</dbReference>
<organism evidence="2 3">
    <name type="scientific">Amanita muscaria (strain Koide BX008)</name>
    <dbReference type="NCBI Taxonomy" id="946122"/>
    <lineage>
        <taxon>Eukaryota</taxon>
        <taxon>Fungi</taxon>
        <taxon>Dikarya</taxon>
        <taxon>Basidiomycota</taxon>
        <taxon>Agaricomycotina</taxon>
        <taxon>Agaricomycetes</taxon>
        <taxon>Agaricomycetidae</taxon>
        <taxon>Agaricales</taxon>
        <taxon>Pluteineae</taxon>
        <taxon>Amanitaceae</taxon>
        <taxon>Amanita</taxon>
    </lineage>
</organism>
<protein>
    <recommendedName>
        <fullName evidence="4">Zn(2)-C6 fungal-type domain-containing protein</fullName>
    </recommendedName>
</protein>
<evidence type="ECO:0008006" key="4">
    <source>
        <dbReference type="Google" id="ProtNLM"/>
    </source>
</evidence>
<accession>A0A0C2SPI3</accession>
<dbReference type="AlphaFoldDB" id="A0A0C2SPI3"/>
<proteinExistence type="predicted"/>
<keyword evidence="3" id="KW-1185">Reference proteome</keyword>
<feature type="region of interest" description="Disordered" evidence="1">
    <location>
        <begin position="1"/>
        <end position="77"/>
    </location>
</feature>
<evidence type="ECO:0000313" key="3">
    <source>
        <dbReference type="Proteomes" id="UP000054549"/>
    </source>
</evidence>
<dbReference type="EMBL" id="KN818461">
    <property type="protein sequence ID" value="KIL55909.1"/>
    <property type="molecule type" value="Genomic_DNA"/>
</dbReference>